<dbReference type="Pfam" id="PF01535">
    <property type="entry name" value="PPR"/>
    <property type="match status" value="4"/>
</dbReference>
<keyword evidence="4" id="KW-0809">Transit peptide</keyword>
<dbReference type="EMBL" id="CAUOFW020007091">
    <property type="protein sequence ID" value="CAK9177597.1"/>
    <property type="molecule type" value="Genomic_DNA"/>
</dbReference>
<dbReference type="GO" id="GO:0003729">
    <property type="term" value="F:mRNA binding"/>
    <property type="evidence" value="ECO:0007669"/>
    <property type="project" value="UniProtKB-ARBA"/>
</dbReference>
<proteinExistence type="inferred from homology"/>
<dbReference type="Proteomes" id="UP001642360">
    <property type="component" value="Unassembled WGS sequence"/>
</dbReference>
<organism evidence="7 8">
    <name type="scientific">Ilex paraguariensis</name>
    <name type="common">yerba mate</name>
    <dbReference type="NCBI Taxonomy" id="185542"/>
    <lineage>
        <taxon>Eukaryota</taxon>
        <taxon>Viridiplantae</taxon>
        <taxon>Streptophyta</taxon>
        <taxon>Embryophyta</taxon>
        <taxon>Tracheophyta</taxon>
        <taxon>Spermatophyta</taxon>
        <taxon>Magnoliopsida</taxon>
        <taxon>eudicotyledons</taxon>
        <taxon>Gunneridae</taxon>
        <taxon>Pentapetalae</taxon>
        <taxon>asterids</taxon>
        <taxon>campanulids</taxon>
        <taxon>Aquifoliales</taxon>
        <taxon>Aquifoliaceae</taxon>
        <taxon>Ilex</taxon>
    </lineage>
</organism>
<dbReference type="SUPFAM" id="SSF48452">
    <property type="entry name" value="TPR-like"/>
    <property type="match status" value="1"/>
</dbReference>
<dbReference type="FunFam" id="1.25.40.10:FF:000385">
    <property type="entry name" value="Pentatricopeptide repeat-containing protein mitochondrial"/>
    <property type="match status" value="1"/>
</dbReference>
<keyword evidence="8" id="KW-1185">Reference proteome</keyword>
<protein>
    <recommendedName>
        <fullName evidence="9">Pentatricopeptide repeat-containing protein</fullName>
    </recommendedName>
</protein>
<dbReference type="GO" id="GO:0005739">
    <property type="term" value="C:mitochondrion"/>
    <property type="evidence" value="ECO:0007669"/>
    <property type="project" value="UniProtKB-SubCell"/>
</dbReference>
<feature type="repeat" description="PPR" evidence="6">
    <location>
        <begin position="178"/>
        <end position="212"/>
    </location>
</feature>
<dbReference type="InterPro" id="IPR002885">
    <property type="entry name" value="PPR_rpt"/>
</dbReference>
<comment type="subcellular location">
    <subcellularLocation>
        <location evidence="1">Mitochondrion</location>
    </subcellularLocation>
</comment>
<dbReference type="Pfam" id="PF13041">
    <property type="entry name" value="PPR_2"/>
    <property type="match status" value="1"/>
</dbReference>
<evidence type="ECO:0008006" key="9">
    <source>
        <dbReference type="Google" id="ProtNLM"/>
    </source>
</evidence>
<feature type="repeat" description="PPR" evidence="6">
    <location>
        <begin position="354"/>
        <end position="388"/>
    </location>
</feature>
<gene>
    <name evidence="7" type="ORF">ILEXP_LOCUS47507</name>
</gene>
<dbReference type="PANTHER" id="PTHR45717">
    <property type="entry name" value="OS12G0527900 PROTEIN"/>
    <property type="match status" value="1"/>
</dbReference>
<evidence type="ECO:0000313" key="8">
    <source>
        <dbReference type="Proteomes" id="UP001642360"/>
    </source>
</evidence>
<keyword evidence="3" id="KW-0677">Repeat</keyword>
<name>A0ABC8UD85_9AQUA</name>
<evidence type="ECO:0000313" key="7">
    <source>
        <dbReference type="EMBL" id="CAK9177597.1"/>
    </source>
</evidence>
<keyword evidence="5" id="KW-0496">Mitochondrion</keyword>
<evidence type="ECO:0000256" key="3">
    <source>
        <dbReference type="ARBA" id="ARBA00022737"/>
    </source>
</evidence>
<accession>A0ABC8UD85</accession>
<dbReference type="InterPro" id="IPR011990">
    <property type="entry name" value="TPR-like_helical_dom_sf"/>
</dbReference>
<evidence type="ECO:0000256" key="5">
    <source>
        <dbReference type="ARBA" id="ARBA00023128"/>
    </source>
</evidence>
<dbReference type="Gene3D" id="1.25.40.10">
    <property type="entry name" value="Tetratricopeptide repeat domain"/>
    <property type="match status" value="3"/>
</dbReference>
<evidence type="ECO:0000256" key="4">
    <source>
        <dbReference type="ARBA" id="ARBA00022946"/>
    </source>
</evidence>
<evidence type="ECO:0000256" key="6">
    <source>
        <dbReference type="PROSITE-ProRule" id="PRU00708"/>
    </source>
</evidence>
<comment type="caution">
    <text evidence="7">The sequence shown here is derived from an EMBL/GenBank/DDBJ whole genome shotgun (WGS) entry which is preliminary data.</text>
</comment>
<comment type="similarity">
    <text evidence="2">Belongs to the PPR family. P subfamily.</text>
</comment>
<sequence>MTVRLLQWCTASNNSWCGYQGVMRAGKALSYCTQTLTSYSAPQDTLYKRISPNGDPRVSILPILDQWVEEGKPVKIDELKTMIKLLRNYRRVEHALQLSEWMSERRYLDHSPGYVAVRLDLICRVHGLEEAEKYFDNIPNTLKTFKVYGALLNCYAYSKSLERAEAIMQKMREMGFMKTLSYNVMLNLYSKMGKHEKLDTLIQEMEEKGISLDNATFYIRLNSYSAVSDMEGMEKLLLKMEANPLITMDWNAYIVVANGYLKGGLVEKAFEMLKKAEKHIREGRRGFSYEILLTMYASIAKKDELYRVWNLYKIKGKILNSGYFYMISSLIKLDDVDGAEKIFKEWESVNASFDFRILNLLINAYGRQGLLGKAEAIVSRAIENGKEPPASTWDCLASIYYKDKQMQKAVDTMKKAVLADQYGWKLNRVVLKGCLRHLKKKGDVEGTEKFVRLLREHGHFSQLSLTAPDGIENGSSGFRALNELEGDDVELHGETKMTMGIEYANNGPAGYKAHRLTRR</sequence>
<dbReference type="AlphaFoldDB" id="A0ABC8UD85"/>
<evidence type="ECO:0000256" key="1">
    <source>
        <dbReference type="ARBA" id="ARBA00004173"/>
    </source>
</evidence>
<dbReference type="PANTHER" id="PTHR45717:SF10">
    <property type="entry name" value="OS10G0501000 PROTEIN"/>
    <property type="match status" value="1"/>
</dbReference>
<reference evidence="7 8" key="1">
    <citation type="submission" date="2024-02" db="EMBL/GenBank/DDBJ databases">
        <authorList>
            <person name="Vignale AGUSTIN F."/>
            <person name="Sosa J E."/>
            <person name="Modenutti C."/>
        </authorList>
    </citation>
    <scope>NUCLEOTIDE SEQUENCE [LARGE SCALE GENOMIC DNA]</scope>
</reference>
<dbReference type="NCBIfam" id="TIGR00756">
    <property type="entry name" value="PPR"/>
    <property type="match status" value="2"/>
</dbReference>
<dbReference type="PROSITE" id="PS51375">
    <property type="entry name" value="PPR"/>
    <property type="match status" value="2"/>
</dbReference>
<evidence type="ECO:0000256" key="2">
    <source>
        <dbReference type="ARBA" id="ARBA00007626"/>
    </source>
</evidence>